<name>A0A843TUC2_COLES</name>
<dbReference type="AlphaFoldDB" id="A0A843TUC2"/>
<proteinExistence type="predicted"/>
<reference evidence="2" key="1">
    <citation type="submission" date="2017-07" db="EMBL/GenBank/DDBJ databases">
        <title>Taro Niue Genome Assembly and Annotation.</title>
        <authorList>
            <person name="Atibalentja N."/>
            <person name="Keating K."/>
            <person name="Fields C.J."/>
        </authorList>
    </citation>
    <scope>NUCLEOTIDE SEQUENCE</scope>
    <source>
        <strain evidence="2">Niue_2</strain>
        <tissue evidence="2">Leaf</tissue>
    </source>
</reference>
<comment type="caution">
    <text evidence="2">The sequence shown here is derived from an EMBL/GenBank/DDBJ whole genome shotgun (WGS) entry which is preliminary data.</text>
</comment>
<keyword evidence="1" id="KW-0732">Signal</keyword>
<dbReference type="EMBL" id="NMUH01000113">
    <property type="protein sequence ID" value="MQL71939.1"/>
    <property type="molecule type" value="Genomic_DNA"/>
</dbReference>
<dbReference type="Proteomes" id="UP000652761">
    <property type="component" value="Unassembled WGS sequence"/>
</dbReference>
<evidence type="ECO:0000313" key="2">
    <source>
        <dbReference type="EMBL" id="MQL71939.1"/>
    </source>
</evidence>
<organism evidence="2 3">
    <name type="scientific">Colocasia esculenta</name>
    <name type="common">Wild taro</name>
    <name type="synonym">Arum esculentum</name>
    <dbReference type="NCBI Taxonomy" id="4460"/>
    <lineage>
        <taxon>Eukaryota</taxon>
        <taxon>Viridiplantae</taxon>
        <taxon>Streptophyta</taxon>
        <taxon>Embryophyta</taxon>
        <taxon>Tracheophyta</taxon>
        <taxon>Spermatophyta</taxon>
        <taxon>Magnoliopsida</taxon>
        <taxon>Liliopsida</taxon>
        <taxon>Araceae</taxon>
        <taxon>Aroideae</taxon>
        <taxon>Colocasieae</taxon>
        <taxon>Colocasia</taxon>
    </lineage>
</organism>
<evidence type="ECO:0000256" key="1">
    <source>
        <dbReference type="SAM" id="SignalP"/>
    </source>
</evidence>
<evidence type="ECO:0008006" key="4">
    <source>
        <dbReference type="Google" id="ProtNLM"/>
    </source>
</evidence>
<keyword evidence="3" id="KW-1185">Reference proteome</keyword>
<evidence type="ECO:0000313" key="3">
    <source>
        <dbReference type="Proteomes" id="UP000652761"/>
    </source>
</evidence>
<accession>A0A843TUC2</accession>
<feature type="signal peptide" evidence="1">
    <location>
        <begin position="1"/>
        <end position="17"/>
    </location>
</feature>
<gene>
    <name evidence="2" type="ORF">Taro_004249</name>
</gene>
<sequence length="112" mass="12382">MLPAVVVADLFLSTVLTSPSRTAYRRLGRPLVFPSLSHWARRRHRGLRFASPSPRRTRPCARDTKRSSELLVALASSAGVFFPVPRACRGLGHLAAVVVFPSRRGSYDKNTP</sequence>
<protein>
    <recommendedName>
        <fullName evidence="4">Secreted protein</fullName>
    </recommendedName>
</protein>
<feature type="chain" id="PRO_5032804111" description="Secreted protein" evidence="1">
    <location>
        <begin position="18"/>
        <end position="112"/>
    </location>
</feature>